<dbReference type="PANTHER" id="PTHR31232">
    <property type="match status" value="1"/>
</dbReference>
<reference evidence="7" key="1">
    <citation type="submission" date="2022-08" db="EMBL/GenBank/DDBJ databases">
        <authorList>
            <person name="Gutierrez-Valencia J."/>
        </authorList>
    </citation>
    <scope>NUCLEOTIDE SEQUENCE</scope>
</reference>
<gene>
    <name evidence="7" type="ORF">LITE_LOCUS8465</name>
</gene>
<evidence type="ECO:0000256" key="6">
    <source>
        <dbReference type="RuleBase" id="RU367044"/>
    </source>
</evidence>
<dbReference type="InterPro" id="IPR010264">
    <property type="entry name" value="Self-incomp_S1"/>
</dbReference>
<comment type="caution">
    <text evidence="7">The sequence shown here is derived from an EMBL/GenBank/DDBJ whole genome shotgun (WGS) entry which is preliminary data.</text>
</comment>
<organism evidence="7 8">
    <name type="scientific">Linum tenue</name>
    <dbReference type="NCBI Taxonomy" id="586396"/>
    <lineage>
        <taxon>Eukaryota</taxon>
        <taxon>Viridiplantae</taxon>
        <taxon>Streptophyta</taxon>
        <taxon>Embryophyta</taxon>
        <taxon>Tracheophyta</taxon>
        <taxon>Spermatophyta</taxon>
        <taxon>Magnoliopsida</taxon>
        <taxon>eudicotyledons</taxon>
        <taxon>Gunneridae</taxon>
        <taxon>Pentapetalae</taxon>
        <taxon>rosids</taxon>
        <taxon>fabids</taxon>
        <taxon>Malpighiales</taxon>
        <taxon>Linaceae</taxon>
        <taxon>Linum</taxon>
    </lineage>
</organism>
<dbReference type="Proteomes" id="UP001154282">
    <property type="component" value="Unassembled WGS sequence"/>
</dbReference>
<evidence type="ECO:0000256" key="2">
    <source>
        <dbReference type="ARBA" id="ARBA00005581"/>
    </source>
</evidence>
<comment type="subcellular location">
    <subcellularLocation>
        <location evidence="1 6">Secreted</location>
    </subcellularLocation>
</comment>
<keyword evidence="4 6" id="KW-0964">Secreted</keyword>
<keyword evidence="8" id="KW-1185">Reference proteome</keyword>
<keyword evidence="5" id="KW-0732">Signal</keyword>
<accession>A0AAV0ICZ9</accession>
<protein>
    <recommendedName>
        <fullName evidence="6">S-protein homolog</fullName>
    </recommendedName>
</protein>
<dbReference type="PANTHER" id="PTHR31232:SF18">
    <property type="entry name" value="S-PROTEIN HOMOLOG"/>
    <property type="match status" value="1"/>
</dbReference>
<evidence type="ECO:0000256" key="4">
    <source>
        <dbReference type="ARBA" id="ARBA00022525"/>
    </source>
</evidence>
<evidence type="ECO:0000313" key="7">
    <source>
        <dbReference type="EMBL" id="CAI0394822.1"/>
    </source>
</evidence>
<dbReference type="AlphaFoldDB" id="A0AAV0ICZ9"/>
<evidence type="ECO:0000313" key="8">
    <source>
        <dbReference type="Proteomes" id="UP001154282"/>
    </source>
</evidence>
<evidence type="ECO:0000256" key="5">
    <source>
        <dbReference type="ARBA" id="ARBA00022729"/>
    </source>
</evidence>
<sequence length="111" mass="12836">MIIMARPSVQVLVYITNRLTEKILIVHCRSRDDDLGAHAVAVGATFHWSFNDNFFGKTLFWCKLAVEDKRISFVAYEAHVETFGQWVVRDDGVHGTPFRRPTFLKAGWRRP</sequence>
<proteinExistence type="inferred from homology"/>
<dbReference type="GO" id="GO:0060320">
    <property type="term" value="P:rejection of self pollen"/>
    <property type="evidence" value="ECO:0007669"/>
    <property type="project" value="UniProtKB-KW"/>
</dbReference>
<comment type="similarity">
    <text evidence="2 6">Belongs to the plant self-incompatibility (S1) protein family.</text>
</comment>
<name>A0AAV0ICZ9_9ROSI</name>
<dbReference type="EMBL" id="CAMGYJ010000003">
    <property type="protein sequence ID" value="CAI0394822.1"/>
    <property type="molecule type" value="Genomic_DNA"/>
</dbReference>
<dbReference type="GO" id="GO:0005576">
    <property type="term" value="C:extracellular region"/>
    <property type="evidence" value="ECO:0007669"/>
    <property type="project" value="UniProtKB-SubCell"/>
</dbReference>
<evidence type="ECO:0000256" key="3">
    <source>
        <dbReference type="ARBA" id="ARBA00022471"/>
    </source>
</evidence>
<keyword evidence="3 6" id="KW-0713">Self-incompatibility</keyword>
<evidence type="ECO:0000256" key="1">
    <source>
        <dbReference type="ARBA" id="ARBA00004613"/>
    </source>
</evidence>
<dbReference type="Pfam" id="PF05938">
    <property type="entry name" value="Self-incomp_S1"/>
    <property type="match status" value="1"/>
</dbReference>